<evidence type="ECO:0000256" key="3">
    <source>
        <dbReference type="ARBA" id="ARBA00022801"/>
    </source>
</evidence>
<organism evidence="7 8">
    <name type="scientific">Spirochaeta lutea</name>
    <dbReference type="NCBI Taxonomy" id="1480694"/>
    <lineage>
        <taxon>Bacteria</taxon>
        <taxon>Pseudomonadati</taxon>
        <taxon>Spirochaetota</taxon>
        <taxon>Spirochaetia</taxon>
        <taxon>Spirochaetales</taxon>
        <taxon>Spirochaetaceae</taxon>
        <taxon>Spirochaeta</taxon>
    </lineage>
</organism>
<evidence type="ECO:0000256" key="1">
    <source>
        <dbReference type="ARBA" id="ARBA00008766"/>
    </source>
</evidence>
<dbReference type="PANTHER" id="PTHR43763:SF6">
    <property type="entry name" value="XAA-PRO AMINOPEPTIDASE 1"/>
    <property type="match status" value="1"/>
</dbReference>
<keyword evidence="3" id="KW-0378">Hydrolase</keyword>
<evidence type="ECO:0000256" key="2">
    <source>
        <dbReference type="ARBA" id="ARBA00022723"/>
    </source>
</evidence>
<reference evidence="7 8" key="1">
    <citation type="submission" date="2014-05" db="EMBL/GenBank/DDBJ databases">
        <title>De novo Genome Sequence of Spirocheata sp.</title>
        <authorList>
            <person name="Shivani Y."/>
            <person name="Subhash Y."/>
            <person name="Tushar L."/>
            <person name="Sasikala C."/>
            <person name="Ramana C.V."/>
        </authorList>
    </citation>
    <scope>NUCLEOTIDE SEQUENCE [LARGE SCALE GENOMIC DNA]</scope>
    <source>
        <strain evidence="7 8">JC230</strain>
    </source>
</reference>
<dbReference type="Pfam" id="PF01321">
    <property type="entry name" value="Creatinase_N"/>
    <property type="match status" value="1"/>
</dbReference>
<name>A0A098R258_9SPIO</name>
<proteinExistence type="inferred from homology"/>
<feature type="domain" description="Peptidase M24" evidence="4">
    <location>
        <begin position="323"/>
        <end position="530"/>
    </location>
</feature>
<dbReference type="InterPro" id="IPR000994">
    <property type="entry name" value="Pept_M24"/>
</dbReference>
<evidence type="ECO:0000259" key="5">
    <source>
        <dbReference type="Pfam" id="PF01321"/>
    </source>
</evidence>
<dbReference type="SUPFAM" id="SSF55920">
    <property type="entry name" value="Creatinase/aminopeptidase"/>
    <property type="match status" value="1"/>
</dbReference>
<comment type="similarity">
    <text evidence="1">Belongs to the peptidase M24B family.</text>
</comment>
<protein>
    <recommendedName>
        <fullName evidence="9">Peptidase M24</fullName>
    </recommendedName>
</protein>
<evidence type="ECO:0000259" key="4">
    <source>
        <dbReference type="Pfam" id="PF00557"/>
    </source>
</evidence>
<dbReference type="GO" id="GO:0070006">
    <property type="term" value="F:metalloaminopeptidase activity"/>
    <property type="evidence" value="ECO:0007669"/>
    <property type="project" value="InterPro"/>
</dbReference>
<dbReference type="InterPro" id="IPR033740">
    <property type="entry name" value="Pept_M24B"/>
</dbReference>
<dbReference type="GO" id="GO:0046872">
    <property type="term" value="F:metal ion binding"/>
    <property type="evidence" value="ECO:0007669"/>
    <property type="project" value="UniProtKB-KW"/>
</dbReference>
<dbReference type="FunFam" id="3.90.230.10:FF:000009">
    <property type="entry name" value="xaa-Pro aminopeptidase 2"/>
    <property type="match status" value="1"/>
</dbReference>
<gene>
    <name evidence="7" type="ORF">DC28_06095</name>
</gene>
<sequence length="598" mass="66351">MESQKTVHRARVEALQKRMAETGIHGWIIPSSDPHQSEYYADYWKARGWVSGFTGSAGTLVVTRDQAALWTDGRYFLEAGEVLEGTGIQLMKEGVADTPGIAAWLSGLVPRGGVVSYDARMVAPHYHLSLEQELAAPGISLVPGKDLLEGIWQDRPSLPEEAVRNFPRERAGLSREQKLARLRQALGERGCSIMVISALDEVAWVLNLRGRDVAYNPVFYSYLTVGLQEGTILWIGPGKLDSGLEAELAGQGITLKPYDDLADWIARQPEDARFWVNPRQVSMALSQVLGADRVYWEQLPTTLDKARKTPAELASLDDCMVSDGRALVRFFSWLEQTLDSGQELTEYDAARRLSEFRGQVPDYQGDSFQTIVGYGPNGAVIHYGPEKEGARVIRGQGLLLVDSGGQYSRGTTDITRTIPVGGSVDREQRRMYTLVLQGHIALARAVFPRGTTGTQLDILARQPLWNQGLNYGHGTGHGVGFCLNVHEGPGRISPLANSVALEPGMVFSNEPGYYREGEFGIRIENLIVVEDHPDFPGYLRFRTLSFCPLELDLVDRTLLSDSQRDWINAYHRRTRELLSPGLEGASLEWLLSKARDLD</sequence>
<dbReference type="SUPFAM" id="SSF53092">
    <property type="entry name" value="Creatinase/prolidase N-terminal domain"/>
    <property type="match status" value="1"/>
</dbReference>
<dbReference type="EMBL" id="JNUP01000048">
    <property type="protein sequence ID" value="KGE72797.1"/>
    <property type="molecule type" value="Genomic_DNA"/>
</dbReference>
<dbReference type="PANTHER" id="PTHR43763">
    <property type="entry name" value="XAA-PRO AMINOPEPTIDASE 1"/>
    <property type="match status" value="1"/>
</dbReference>
<dbReference type="Proteomes" id="UP000029692">
    <property type="component" value="Unassembled WGS sequence"/>
</dbReference>
<dbReference type="STRING" id="1480694.DC28_06095"/>
<feature type="domain" description="Creatinase N-terminal" evidence="5">
    <location>
        <begin position="11"/>
        <end position="149"/>
    </location>
</feature>
<dbReference type="InterPro" id="IPR032416">
    <property type="entry name" value="Peptidase_M24_C"/>
</dbReference>
<dbReference type="Pfam" id="PF00557">
    <property type="entry name" value="Peptidase_M24"/>
    <property type="match status" value="1"/>
</dbReference>
<dbReference type="InterPro" id="IPR036005">
    <property type="entry name" value="Creatinase/aminopeptidase-like"/>
</dbReference>
<dbReference type="InterPro" id="IPR029149">
    <property type="entry name" value="Creatin/AminoP/Spt16_N"/>
</dbReference>
<evidence type="ECO:0008006" key="9">
    <source>
        <dbReference type="Google" id="ProtNLM"/>
    </source>
</evidence>
<evidence type="ECO:0000313" key="8">
    <source>
        <dbReference type="Proteomes" id="UP000029692"/>
    </source>
</evidence>
<dbReference type="Gene3D" id="3.90.230.10">
    <property type="entry name" value="Creatinase/methionine aminopeptidase superfamily"/>
    <property type="match status" value="1"/>
</dbReference>
<keyword evidence="2" id="KW-0479">Metal-binding</keyword>
<dbReference type="Pfam" id="PF16188">
    <property type="entry name" value="Peptidase_M24_C"/>
    <property type="match status" value="1"/>
</dbReference>
<dbReference type="Gene3D" id="3.40.350.10">
    <property type="entry name" value="Creatinase/prolidase N-terminal domain"/>
    <property type="match status" value="2"/>
</dbReference>
<feature type="domain" description="Peptidase M24 C-terminal" evidence="6">
    <location>
        <begin position="537"/>
        <end position="595"/>
    </location>
</feature>
<keyword evidence="8" id="KW-1185">Reference proteome</keyword>
<dbReference type="GO" id="GO:0005737">
    <property type="term" value="C:cytoplasm"/>
    <property type="evidence" value="ECO:0007669"/>
    <property type="project" value="UniProtKB-ARBA"/>
</dbReference>
<dbReference type="AlphaFoldDB" id="A0A098R258"/>
<dbReference type="CDD" id="cd01085">
    <property type="entry name" value="APP"/>
    <property type="match status" value="1"/>
</dbReference>
<dbReference type="RefSeq" id="WP_037546876.1">
    <property type="nucleotide sequence ID" value="NZ_JNUP01000048.1"/>
</dbReference>
<evidence type="ECO:0000259" key="6">
    <source>
        <dbReference type="Pfam" id="PF16188"/>
    </source>
</evidence>
<dbReference type="eggNOG" id="COG0006">
    <property type="taxonomic scope" value="Bacteria"/>
</dbReference>
<comment type="caution">
    <text evidence="7">The sequence shown here is derived from an EMBL/GenBank/DDBJ whole genome shotgun (WGS) entry which is preliminary data.</text>
</comment>
<dbReference type="InterPro" id="IPR050422">
    <property type="entry name" value="X-Pro_aminopeptidase_P"/>
</dbReference>
<dbReference type="Pfam" id="PF16189">
    <property type="entry name" value="Creatinase_N_2"/>
    <property type="match status" value="1"/>
</dbReference>
<accession>A0A098R258</accession>
<dbReference type="InterPro" id="IPR000587">
    <property type="entry name" value="Creatinase_N"/>
</dbReference>
<evidence type="ECO:0000313" key="7">
    <source>
        <dbReference type="EMBL" id="KGE72797.1"/>
    </source>
</evidence>